<dbReference type="Proteomes" id="UP000324222">
    <property type="component" value="Unassembled WGS sequence"/>
</dbReference>
<proteinExistence type="predicted"/>
<evidence type="ECO:0000256" key="1">
    <source>
        <dbReference type="SAM" id="MobiDB-lite"/>
    </source>
</evidence>
<feature type="region of interest" description="Disordered" evidence="1">
    <location>
        <begin position="97"/>
        <end position="142"/>
    </location>
</feature>
<reference evidence="2 3" key="1">
    <citation type="submission" date="2019-05" db="EMBL/GenBank/DDBJ databases">
        <title>Another draft genome of Portunus trituberculatus and its Hox gene families provides insights of decapod evolution.</title>
        <authorList>
            <person name="Jeong J.-H."/>
            <person name="Song I."/>
            <person name="Kim S."/>
            <person name="Choi T."/>
            <person name="Kim D."/>
            <person name="Ryu S."/>
            <person name="Kim W."/>
        </authorList>
    </citation>
    <scope>NUCLEOTIDE SEQUENCE [LARGE SCALE GENOMIC DNA]</scope>
    <source>
        <tissue evidence="2">Muscle</tissue>
    </source>
</reference>
<organism evidence="2 3">
    <name type="scientific">Portunus trituberculatus</name>
    <name type="common">Swimming crab</name>
    <name type="synonym">Neptunus trituberculatus</name>
    <dbReference type="NCBI Taxonomy" id="210409"/>
    <lineage>
        <taxon>Eukaryota</taxon>
        <taxon>Metazoa</taxon>
        <taxon>Ecdysozoa</taxon>
        <taxon>Arthropoda</taxon>
        <taxon>Crustacea</taxon>
        <taxon>Multicrustacea</taxon>
        <taxon>Malacostraca</taxon>
        <taxon>Eumalacostraca</taxon>
        <taxon>Eucarida</taxon>
        <taxon>Decapoda</taxon>
        <taxon>Pleocyemata</taxon>
        <taxon>Brachyura</taxon>
        <taxon>Eubrachyura</taxon>
        <taxon>Portunoidea</taxon>
        <taxon>Portunidae</taxon>
        <taxon>Portuninae</taxon>
        <taxon>Portunus</taxon>
    </lineage>
</organism>
<sequence>MDTDRACIELFPALIFVLVSLSLPRVLVLACVRSPLNVALSSYLGWLGPEVRDRRRRWRWGRGDGQLESDCRESEVKLGAASPRERDVWESVQHWCRESRGASPPPQPNLHRTPSPEDWRPDSARRSSLPPRPPHRSDTPRVLGPAALILCVKMEKKESPSAVKMTRISISRERKINDRQETKRK</sequence>
<feature type="compositionally biased region" description="Basic and acidic residues" evidence="1">
    <location>
        <begin position="170"/>
        <end position="185"/>
    </location>
</feature>
<feature type="region of interest" description="Disordered" evidence="1">
    <location>
        <begin position="154"/>
        <end position="185"/>
    </location>
</feature>
<evidence type="ECO:0000313" key="3">
    <source>
        <dbReference type="Proteomes" id="UP000324222"/>
    </source>
</evidence>
<dbReference type="AlphaFoldDB" id="A0A5B7F8X6"/>
<feature type="compositionally biased region" description="Basic and acidic residues" evidence="1">
    <location>
        <begin position="114"/>
        <end position="125"/>
    </location>
</feature>
<comment type="caution">
    <text evidence="2">The sequence shown here is derived from an EMBL/GenBank/DDBJ whole genome shotgun (WGS) entry which is preliminary data.</text>
</comment>
<evidence type="ECO:0000313" key="2">
    <source>
        <dbReference type="EMBL" id="MPC41736.1"/>
    </source>
</evidence>
<accession>A0A5B7F8X6</accession>
<name>A0A5B7F8X6_PORTR</name>
<keyword evidence="3" id="KW-1185">Reference proteome</keyword>
<dbReference type="EMBL" id="VSRR010005168">
    <property type="protein sequence ID" value="MPC41736.1"/>
    <property type="molecule type" value="Genomic_DNA"/>
</dbReference>
<gene>
    <name evidence="2" type="ORF">E2C01_035338</name>
</gene>
<protein>
    <submittedName>
        <fullName evidence="2">Uncharacterized protein</fullName>
    </submittedName>
</protein>